<proteinExistence type="predicted"/>
<protein>
    <submittedName>
        <fullName evidence="1">Uncharacterized protein</fullName>
    </submittedName>
</protein>
<dbReference type="Proteomes" id="UP000238949">
    <property type="component" value="Unassembled WGS sequence"/>
</dbReference>
<sequence>MLALQLGFTGMDGGTIYILRTTVLLTQAAIFRHCHASGGSLAAQDSQPNTIASSVATIYIKGVAIY</sequence>
<organism evidence="1 2">
    <name type="scientific">Alteromonas alba</name>
    <dbReference type="NCBI Taxonomy" id="2079529"/>
    <lineage>
        <taxon>Bacteria</taxon>
        <taxon>Pseudomonadati</taxon>
        <taxon>Pseudomonadota</taxon>
        <taxon>Gammaproteobacteria</taxon>
        <taxon>Alteromonadales</taxon>
        <taxon>Alteromonadaceae</taxon>
        <taxon>Alteromonas/Salinimonas group</taxon>
        <taxon>Alteromonas</taxon>
    </lineage>
</organism>
<name>A0A2S9V9G2_9ALTE</name>
<comment type="caution">
    <text evidence="1">The sequence shown here is derived from an EMBL/GenBank/DDBJ whole genome shotgun (WGS) entry which is preliminary data.</text>
</comment>
<dbReference type="AlphaFoldDB" id="A0A2S9V9G2"/>
<dbReference type="EMBL" id="PVNP01000146">
    <property type="protein sequence ID" value="PRO73099.1"/>
    <property type="molecule type" value="Genomic_DNA"/>
</dbReference>
<gene>
    <name evidence="1" type="ORF">C6Y40_13415</name>
</gene>
<evidence type="ECO:0000313" key="2">
    <source>
        <dbReference type="Proteomes" id="UP000238949"/>
    </source>
</evidence>
<reference evidence="2" key="1">
    <citation type="journal article" date="2020" name="Int. J. Syst. Evol. Microbiol.">
        <title>Alteromonas alba sp. nov., a marine bacterium isolated from the seawater of the West Pacific Ocean.</title>
        <authorList>
            <person name="Sun C."/>
            <person name="Wu Y.-H."/>
            <person name="Xamxidin M."/>
            <person name="Cheng H."/>
            <person name="Xu X.-W."/>
        </authorList>
    </citation>
    <scope>NUCLEOTIDE SEQUENCE [LARGE SCALE GENOMIC DNA]</scope>
    <source>
        <strain evidence="2">190</strain>
    </source>
</reference>
<evidence type="ECO:0000313" key="1">
    <source>
        <dbReference type="EMBL" id="PRO73099.1"/>
    </source>
</evidence>
<accession>A0A2S9V9G2</accession>
<keyword evidence="2" id="KW-1185">Reference proteome</keyword>